<accession>A0A6P6RZ17</accession>
<dbReference type="OrthoDB" id="333372at2759"/>
<organism evidence="4 5">
    <name type="scientific">Cyclospora cayetanensis</name>
    <dbReference type="NCBI Taxonomy" id="88456"/>
    <lineage>
        <taxon>Eukaryota</taxon>
        <taxon>Sar</taxon>
        <taxon>Alveolata</taxon>
        <taxon>Apicomplexa</taxon>
        <taxon>Conoidasida</taxon>
        <taxon>Coccidia</taxon>
        <taxon>Eucoccidiorida</taxon>
        <taxon>Eimeriorina</taxon>
        <taxon>Eimeriidae</taxon>
        <taxon>Cyclospora</taxon>
    </lineage>
</organism>
<dbReference type="GO" id="GO:0006396">
    <property type="term" value="P:RNA processing"/>
    <property type="evidence" value="ECO:0007669"/>
    <property type="project" value="InterPro"/>
</dbReference>
<evidence type="ECO:0000256" key="1">
    <source>
        <dbReference type="ARBA" id="ARBA00022801"/>
    </source>
</evidence>
<protein>
    <submittedName>
        <fullName evidence="5">Uncharacterized protein LOC34618512</fullName>
    </submittedName>
</protein>
<dbReference type="PANTHER" id="PTHR14950:SF37">
    <property type="entry name" value="ENDORIBONUCLEASE DICER"/>
    <property type="match status" value="1"/>
</dbReference>
<dbReference type="CDD" id="cd00593">
    <property type="entry name" value="RIBOc"/>
    <property type="match status" value="1"/>
</dbReference>
<dbReference type="SMART" id="SM00535">
    <property type="entry name" value="RIBOc"/>
    <property type="match status" value="1"/>
</dbReference>
<dbReference type="PROSITE" id="PS50142">
    <property type="entry name" value="RNASE_3_2"/>
    <property type="match status" value="1"/>
</dbReference>
<gene>
    <name evidence="5" type="primary">LOC34618512</name>
</gene>
<proteinExistence type="predicted"/>
<keyword evidence="4" id="KW-1185">Reference proteome</keyword>
<dbReference type="Pfam" id="PF00636">
    <property type="entry name" value="Ribonuclease_3"/>
    <property type="match status" value="1"/>
</dbReference>
<dbReference type="InterPro" id="IPR036389">
    <property type="entry name" value="RNase_III_sf"/>
</dbReference>
<dbReference type="Gene3D" id="1.10.1520.10">
    <property type="entry name" value="Ribonuclease III domain"/>
    <property type="match status" value="1"/>
</dbReference>
<dbReference type="AlphaFoldDB" id="A0A6P6RZ17"/>
<dbReference type="PANTHER" id="PTHR14950">
    <property type="entry name" value="DICER-RELATED"/>
    <property type="match status" value="1"/>
</dbReference>
<sequence length="520" mass="55485">MGIAGHLLARPFIPSATLVELREQILSSKMLADAVEALTAAVYLSNKTLVRDTSKNSPEARSASKTSHTETRLGVSGHLGSFDGLIAAAAFLDRFVLKEASTDTGEEDTLKSHLQMDESSRLPPIVNVLTATAQVSASICCTPASEPEWAQLDATPLVAGVPHAPLRPDPRVIALLQQLMRVSHDSTATSASLGISAERDWRNEEAVSVGKASHQAISNLWLSPAKVSSEVASPTSSNESSGAAFWRDRDLNLPLVALSRTAEAPAAARGGPTATYQLLEFLGDSALGFVVSEWLFSLFPEVREGPLTIIKSRLVSNSFFAAKMMRKLHAAGLSYDSLALGWDSFSEPQSWPCLCVRYGDIGSSWIPNLASSAFGGLIGSLWSEEEAAGCGLRAGSPCRCCCSGCSSRKRERVIQRLVALPPEEDFTREAAEVLSRLAHSPSNAAGDNSSGCSSNTPKWVKQLGDIYEALASATLLSSGFSFEALWAAVSADFEICIPQLESFLLALSRARSSQEEHVDT</sequence>
<evidence type="ECO:0000313" key="5">
    <source>
        <dbReference type="RefSeq" id="XP_026192607.1"/>
    </source>
</evidence>
<dbReference type="Proteomes" id="UP000515125">
    <property type="component" value="Unplaced"/>
</dbReference>
<feature type="region of interest" description="Disordered" evidence="2">
    <location>
        <begin position="53"/>
        <end position="73"/>
    </location>
</feature>
<dbReference type="GeneID" id="34618512"/>
<evidence type="ECO:0000259" key="3">
    <source>
        <dbReference type="PROSITE" id="PS50142"/>
    </source>
</evidence>
<feature type="compositionally biased region" description="Polar residues" evidence="2">
    <location>
        <begin position="55"/>
        <end position="66"/>
    </location>
</feature>
<evidence type="ECO:0000256" key="2">
    <source>
        <dbReference type="SAM" id="MobiDB-lite"/>
    </source>
</evidence>
<dbReference type="InterPro" id="IPR000999">
    <property type="entry name" value="RNase_III_dom"/>
</dbReference>
<name>A0A6P6RZ17_9EIME</name>
<evidence type="ECO:0000313" key="4">
    <source>
        <dbReference type="Proteomes" id="UP000515125"/>
    </source>
</evidence>
<dbReference type="GO" id="GO:0004525">
    <property type="term" value="F:ribonuclease III activity"/>
    <property type="evidence" value="ECO:0007669"/>
    <property type="project" value="InterPro"/>
</dbReference>
<dbReference type="SUPFAM" id="SSF69065">
    <property type="entry name" value="RNase III domain-like"/>
    <property type="match status" value="1"/>
</dbReference>
<feature type="domain" description="RNase III" evidence="3">
    <location>
        <begin position="257"/>
        <end position="321"/>
    </location>
</feature>
<keyword evidence="1" id="KW-0378">Hydrolase</keyword>
<dbReference type="RefSeq" id="XP_026192607.1">
    <property type="nucleotide sequence ID" value="XM_026336822.1"/>
</dbReference>
<reference evidence="5" key="1">
    <citation type="submission" date="2025-08" db="UniProtKB">
        <authorList>
            <consortium name="RefSeq"/>
        </authorList>
    </citation>
    <scope>IDENTIFICATION</scope>
</reference>